<reference evidence="3" key="1">
    <citation type="journal article" date="2015" name="Nature">
        <title>Complex archaea that bridge the gap between prokaryotes and eukaryotes.</title>
        <authorList>
            <person name="Spang A."/>
            <person name="Saw J.H."/>
            <person name="Jorgensen S.L."/>
            <person name="Zaremba-Niedzwiedzka K."/>
            <person name="Martijn J."/>
            <person name="Lind A.E."/>
            <person name="van Eijk R."/>
            <person name="Schleper C."/>
            <person name="Guy L."/>
            <person name="Ettema T.J."/>
        </authorList>
    </citation>
    <scope>NUCLEOTIDE SEQUENCE</scope>
</reference>
<sequence>MPPVEKRTFSLPSEQADYIDNLVATGTYATSSEVIRAGLRALQERDAAVERWLREEVVPVALATRADPGRAIPAEQVFDEIRAFHARRLKDPDRAA</sequence>
<dbReference type="Gene3D" id="6.10.10.120">
    <property type="entry name" value="Antitoxin ParD1-like"/>
    <property type="match status" value="1"/>
</dbReference>
<gene>
    <name evidence="3" type="ORF">LCGC14_0242400</name>
</gene>
<accession>A0A0F9UNG4</accession>
<protein>
    <recommendedName>
        <fullName evidence="4">Ribbon-helix-helix protein CopG domain-containing protein</fullName>
    </recommendedName>
</protein>
<dbReference type="Pfam" id="PF03693">
    <property type="entry name" value="ParD_antitoxin"/>
    <property type="match status" value="1"/>
</dbReference>
<dbReference type="GO" id="GO:0006355">
    <property type="term" value="P:regulation of DNA-templated transcription"/>
    <property type="evidence" value="ECO:0007669"/>
    <property type="project" value="InterPro"/>
</dbReference>
<evidence type="ECO:0000313" key="3">
    <source>
        <dbReference type="EMBL" id="KKN89047.1"/>
    </source>
</evidence>
<evidence type="ECO:0008006" key="4">
    <source>
        <dbReference type="Google" id="ProtNLM"/>
    </source>
</evidence>
<proteinExistence type="inferred from homology"/>
<dbReference type="SUPFAM" id="SSF47598">
    <property type="entry name" value="Ribbon-helix-helix"/>
    <property type="match status" value="1"/>
</dbReference>
<dbReference type="InterPro" id="IPR022789">
    <property type="entry name" value="ParD"/>
</dbReference>
<name>A0A0F9UNG4_9ZZZZ</name>
<dbReference type="EMBL" id="LAZR01000123">
    <property type="protein sequence ID" value="KKN89047.1"/>
    <property type="molecule type" value="Genomic_DNA"/>
</dbReference>
<keyword evidence="2" id="KW-1277">Toxin-antitoxin system</keyword>
<comment type="similarity">
    <text evidence="1">Belongs to the ParD antitoxin family.</text>
</comment>
<dbReference type="AlphaFoldDB" id="A0A0F9UNG4"/>
<dbReference type="PANTHER" id="PTHR36582">
    <property type="entry name" value="ANTITOXIN PARD"/>
    <property type="match status" value="1"/>
</dbReference>
<dbReference type="PANTHER" id="PTHR36582:SF2">
    <property type="entry name" value="ANTITOXIN PARD"/>
    <property type="match status" value="1"/>
</dbReference>
<evidence type="ECO:0000256" key="2">
    <source>
        <dbReference type="ARBA" id="ARBA00022649"/>
    </source>
</evidence>
<dbReference type="NCBIfam" id="TIGR02606">
    <property type="entry name" value="antidote_CC2985"/>
    <property type="match status" value="1"/>
</dbReference>
<evidence type="ECO:0000256" key="1">
    <source>
        <dbReference type="ARBA" id="ARBA00008580"/>
    </source>
</evidence>
<comment type="caution">
    <text evidence="3">The sequence shown here is derived from an EMBL/GenBank/DDBJ whole genome shotgun (WGS) entry which is preliminary data.</text>
</comment>
<dbReference type="CDD" id="cd22231">
    <property type="entry name" value="RHH_NikR_HicB-like"/>
    <property type="match status" value="1"/>
</dbReference>
<dbReference type="InterPro" id="IPR038296">
    <property type="entry name" value="ParD_sf"/>
</dbReference>
<dbReference type="InterPro" id="IPR010985">
    <property type="entry name" value="Ribbon_hlx_hlx"/>
</dbReference>
<organism evidence="3">
    <name type="scientific">marine sediment metagenome</name>
    <dbReference type="NCBI Taxonomy" id="412755"/>
    <lineage>
        <taxon>unclassified sequences</taxon>
        <taxon>metagenomes</taxon>
        <taxon>ecological metagenomes</taxon>
    </lineage>
</organism>